<proteinExistence type="predicted"/>
<accession>A0A516PUR5</accession>
<evidence type="ECO:0000313" key="3">
    <source>
        <dbReference type="Proteomes" id="UP000319263"/>
    </source>
</evidence>
<dbReference type="Proteomes" id="UP000319263">
    <property type="component" value="Chromosome"/>
</dbReference>
<dbReference type="Pfam" id="PF13472">
    <property type="entry name" value="Lipase_GDSL_2"/>
    <property type="match status" value="1"/>
</dbReference>
<dbReference type="CDD" id="cd01832">
    <property type="entry name" value="SGNH_hydrolase_like_1"/>
    <property type="match status" value="1"/>
</dbReference>
<dbReference type="InterPro" id="IPR036514">
    <property type="entry name" value="SGNH_hydro_sf"/>
</dbReference>
<organism evidence="2 3">
    <name type="scientific">Microlunatus elymi</name>
    <dbReference type="NCBI Taxonomy" id="2596828"/>
    <lineage>
        <taxon>Bacteria</taxon>
        <taxon>Bacillati</taxon>
        <taxon>Actinomycetota</taxon>
        <taxon>Actinomycetes</taxon>
        <taxon>Propionibacteriales</taxon>
        <taxon>Propionibacteriaceae</taxon>
        <taxon>Microlunatus</taxon>
    </lineage>
</organism>
<gene>
    <name evidence="2" type="ORF">FOE78_02470</name>
</gene>
<dbReference type="PANTHER" id="PTHR43784">
    <property type="entry name" value="GDSL-LIKE LIPASE/ACYLHYDROLASE, PUTATIVE (AFU_ORTHOLOGUE AFUA_2G00820)-RELATED"/>
    <property type="match status" value="1"/>
</dbReference>
<dbReference type="AlphaFoldDB" id="A0A516PUR5"/>
<dbReference type="InterPro" id="IPR053140">
    <property type="entry name" value="GDSL_Rv0518-like"/>
</dbReference>
<dbReference type="SUPFAM" id="SSF52266">
    <property type="entry name" value="SGNH hydrolase"/>
    <property type="match status" value="1"/>
</dbReference>
<sequence length="262" mass="29103">MIGVSTYRRYVAIGDSATEGLQDFDQNGAYRGWADRLAEHIAAAQDEPFEYANLAIRSLRVHEIRQTQYEAALSLEPDLLSITGGVNDVIGPCPDYGQLAADFDVMFGTAADRGITVFTFVMPDPTFLNPLGRYARRRVMILNDIVRAAAANTGALLLDLSQFELATDPRLWYEDGLHGNWLGHTKMAEAFAHLLGIDGFDHWADPLPGPPRRPHALEKIGADLDWAVRWFGPWLGRGMVHVPHGKGVLPKRPLPELVQRTH</sequence>
<evidence type="ECO:0000259" key="1">
    <source>
        <dbReference type="Pfam" id="PF13472"/>
    </source>
</evidence>
<dbReference type="Gene3D" id="3.40.50.1110">
    <property type="entry name" value="SGNH hydrolase"/>
    <property type="match status" value="1"/>
</dbReference>
<keyword evidence="3" id="KW-1185">Reference proteome</keyword>
<dbReference type="GO" id="GO:0016787">
    <property type="term" value="F:hydrolase activity"/>
    <property type="evidence" value="ECO:0007669"/>
    <property type="project" value="UniProtKB-KW"/>
</dbReference>
<dbReference type="KEGG" id="mik:FOE78_02470"/>
<dbReference type="PANTHER" id="PTHR43784:SF2">
    <property type="entry name" value="GDSL-LIKE LIPASE_ACYLHYDROLASE, PUTATIVE (AFU_ORTHOLOGUE AFUA_2G00820)-RELATED"/>
    <property type="match status" value="1"/>
</dbReference>
<name>A0A516PUR5_9ACTN</name>
<protein>
    <submittedName>
        <fullName evidence="2">SGNH/GDSL hydrolase family protein</fullName>
    </submittedName>
</protein>
<dbReference type="OrthoDB" id="3465773at2"/>
<evidence type="ECO:0000313" key="2">
    <source>
        <dbReference type="EMBL" id="QDP94927.1"/>
    </source>
</evidence>
<dbReference type="EMBL" id="CP041692">
    <property type="protein sequence ID" value="QDP94927.1"/>
    <property type="molecule type" value="Genomic_DNA"/>
</dbReference>
<dbReference type="InterPro" id="IPR013830">
    <property type="entry name" value="SGNH_hydro"/>
</dbReference>
<reference evidence="2 3" key="1">
    <citation type="submission" date="2019-07" db="EMBL/GenBank/DDBJ databases">
        <title>Microlunatus dokdonensis sp. nov. isolated from the rhizospheric soil of the wild plant Elymus tsukushiensis.</title>
        <authorList>
            <person name="Ghim S.-Y."/>
            <person name="Hwang Y.-J."/>
            <person name="Son J.-S."/>
            <person name="Shin J.-H."/>
        </authorList>
    </citation>
    <scope>NUCLEOTIDE SEQUENCE [LARGE SCALE GENOMIC DNA]</scope>
    <source>
        <strain evidence="2 3">KUDC0627</strain>
    </source>
</reference>
<feature type="domain" description="SGNH hydrolase-type esterase" evidence="1">
    <location>
        <begin position="12"/>
        <end position="185"/>
    </location>
</feature>
<keyword evidence="2" id="KW-0378">Hydrolase</keyword>